<gene>
    <name evidence="2" type="primary">Nfu_g_1_013327</name>
</gene>
<evidence type="ECO:0000256" key="1">
    <source>
        <dbReference type="SAM" id="MobiDB-lite"/>
    </source>
</evidence>
<dbReference type="AlphaFoldDB" id="A0A1A8BZG6"/>
<organism evidence="2">
    <name type="scientific">Nothobranchius kadleci</name>
    <name type="common">African annual killifish</name>
    <dbReference type="NCBI Taxonomy" id="1051664"/>
    <lineage>
        <taxon>Eukaryota</taxon>
        <taxon>Metazoa</taxon>
        <taxon>Chordata</taxon>
        <taxon>Craniata</taxon>
        <taxon>Vertebrata</taxon>
        <taxon>Euteleostomi</taxon>
        <taxon>Actinopterygii</taxon>
        <taxon>Neopterygii</taxon>
        <taxon>Teleostei</taxon>
        <taxon>Neoteleostei</taxon>
        <taxon>Acanthomorphata</taxon>
        <taxon>Ovalentaria</taxon>
        <taxon>Atherinomorphae</taxon>
        <taxon>Cyprinodontiformes</taxon>
        <taxon>Nothobranchiidae</taxon>
        <taxon>Nothobranchius</taxon>
    </lineage>
</organism>
<accession>A0A1A8BZG6</accession>
<feature type="region of interest" description="Disordered" evidence="1">
    <location>
        <begin position="22"/>
        <end position="41"/>
    </location>
</feature>
<name>A0A1A8BZG6_NOTKA</name>
<sequence>HWTEFLPLFSCSCLRRRLPEPHLQQEHGPAQPTVDVQVVQR</sequence>
<reference evidence="2" key="1">
    <citation type="submission" date="2016-05" db="EMBL/GenBank/DDBJ databases">
        <authorList>
            <person name="Lavstsen T."/>
            <person name="Jespersen J.S."/>
        </authorList>
    </citation>
    <scope>NUCLEOTIDE SEQUENCE</scope>
    <source>
        <tissue evidence="2">Brain</tissue>
    </source>
</reference>
<proteinExistence type="predicted"/>
<reference evidence="2" key="2">
    <citation type="submission" date="2016-06" db="EMBL/GenBank/DDBJ databases">
        <title>The genome of a short-lived fish provides insights into sex chromosome evolution and the genetic control of aging.</title>
        <authorList>
            <person name="Reichwald K."/>
            <person name="Felder M."/>
            <person name="Petzold A."/>
            <person name="Koch P."/>
            <person name="Groth M."/>
            <person name="Platzer M."/>
        </authorList>
    </citation>
    <scope>NUCLEOTIDE SEQUENCE</scope>
    <source>
        <tissue evidence="2">Brain</tissue>
    </source>
</reference>
<protein>
    <submittedName>
        <fullName evidence="2">Uncharacterized protein</fullName>
    </submittedName>
</protein>
<feature type="non-terminal residue" evidence="2">
    <location>
        <position position="41"/>
    </location>
</feature>
<feature type="non-terminal residue" evidence="2">
    <location>
        <position position="1"/>
    </location>
</feature>
<dbReference type="EMBL" id="HADZ01008708">
    <property type="protein sequence ID" value="SBP72649.1"/>
    <property type="molecule type" value="Transcribed_RNA"/>
</dbReference>
<evidence type="ECO:0000313" key="2">
    <source>
        <dbReference type="EMBL" id="SBP72649.1"/>
    </source>
</evidence>